<evidence type="ECO:0000256" key="3">
    <source>
        <dbReference type="ARBA" id="ARBA00022692"/>
    </source>
</evidence>
<dbReference type="AlphaFoldDB" id="A0AAE0DRQ6"/>
<dbReference type="PANTHER" id="PTHR32285:SF28">
    <property type="entry name" value="XYLOGLUCAN O-ACETYLTRANSFERASE 2"/>
    <property type="match status" value="1"/>
</dbReference>
<dbReference type="Pfam" id="PF14416">
    <property type="entry name" value="PMR5N"/>
    <property type="match status" value="1"/>
</dbReference>
<feature type="transmembrane region" description="Helical" evidence="7">
    <location>
        <begin position="21"/>
        <end position="40"/>
    </location>
</feature>
<comment type="caution">
    <text evidence="10">The sequence shown here is derived from an EMBL/GenBank/DDBJ whole genome shotgun (WGS) entry which is preliminary data.</text>
</comment>
<evidence type="ECO:0000256" key="7">
    <source>
        <dbReference type="SAM" id="Phobius"/>
    </source>
</evidence>
<dbReference type="PANTHER" id="PTHR32285">
    <property type="entry name" value="PROTEIN TRICHOME BIREFRINGENCE-LIKE 9-RELATED"/>
    <property type="match status" value="1"/>
</dbReference>
<evidence type="ECO:0000259" key="9">
    <source>
        <dbReference type="Pfam" id="PF14416"/>
    </source>
</evidence>
<dbReference type="Proteomes" id="UP001281410">
    <property type="component" value="Unassembled WGS sequence"/>
</dbReference>
<dbReference type="Pfam" id="PF13839">
    <property type="entry name" value="PC-Esterase"/>
    <property type="match status" value="1"/>
</dbReference>
<name>A0AAE0DRQ6_9ROSI</name>
<evidence type="ECO:0008006" key="12">
    <source>
        <dbReference type="Google" id="ProtNLM"/>
    </source>
</evidence>
<keyword evidence="11" id="KW-1185">Reference proteome</keyword>
<keyword evidence="4" id="KW-0735">Signal-anchor</keyword>
<keyword evidence="5 7" id="KW-1133">Transmembrane helix</keyword>
<evidence type="ECO:0000256" key="1">
    <source>
        <dbReference type="ARBA" id="ARBA00004167"/>
    </source>
</evidence>
<feature type="domain" description="Trichome birefringence-like N-terminal" evidence="9">
    <location>
        <begin position="71"/>
        <end position="123"/>
    </location>
</feature>
<evidence type="ECO:0000259" key="8">
    <source>
        <dbReference type="Pfam" id="PF13839"/>
    </source>
</evidence>
<gene>
    <name evidence="10" type="ORF">Dsin_030798</name>
</gene>
<comment type="similarity">
    <text evidence="2">Belongs to the PC-esterase family. TBL subfamily.</text>
</comment>
<evidence type="ECO:0000256" key="6">
    <source>
        <dbReference type="ARBA" id="ARBA00023136"/>
    </source>
</evidence>
<dbReference type="InterPro" id="IPR029962">
    <property type="entry name" value="TBL"/>
</dbReference>
<protein>
    <recommendedName>
        <fullName evidence="12">Trichome birefringence-like N-terminal domain-containing protein</fullName>
    </recommendedName>
</protein>
<dbReference type="InterPro" id="IPR026057">
    <property type="entry name" value="TBL_C"/>
</dbReference>
<evidence type="ECO:0000313" key="11">
    <source>
        <dbReference type="Proteomes" id="UP001281410"/>
    </source>
</evidence>
<dbReference type="GO" id="GO:0016413">
    <property type="term" value="F:O-acetyltransferase activity"/>
    <property type="evidence" value="ECO:0007669"/>
    <property type="project" value="InterPro"/>
</dbReference>
<keyword evidence="3 7" id="KW-0812">Transmembrane</keyword>
<feature type="non-terminal residue" evidence="10">
    <location>
        <position position="162"/>
    </location>
</feature>
<proteinExistence type="inferred from homology"/>
<accession>A0AAE0DRQ6</accession>
<reference evidence="10" key="1">
    <citation type="journal article" date="2023" name="Plant J.">
        <title>Genome sequences and population genomics provide insights into the demographic history, inbreeding, and mutation load of two 'living fossil' tree species of Dipteronia.</title>
        <authorList>
            <person name="Feng Y."/>
            <person name="Comes H.P."/>
            <person name="Chen J."/>
            <person name="Zhu S."/>
            <person name="Lu R."/>
            <person name="Zhang X."/>
            <person name="Li P."/>
            <person name="Qiu J."/>
            <person name="Olsen K.M."/>
            <person name="Qiu Y."/>
        </authorList>
    </citation>
    <scope>NUCLEOTIDE SEQUENCE</scope>
    <source>
        <strain evidence="10">NBL</strain>
    </source>
</reference>
<evidence type="ECO:0000313" key="10">
    <source>
        <dbReference type="EMBL" id="KAK3183512.1"/>
    </source>
</evidence>
<dbReference type="EMBL" id="JANJYJ010000010">
    <property type="protein sequence ID" value="KAK3183512.1"/>
    <property type="molecule type" value="Genomic_DNA"/>
</dbReference>
<dbReference type="InterPro" id="IPR025846">
    <property type="entry name" value="TBL_N"/>
</dbReference>
<keyword evidence="6 7" id="KW-0472">Membrane</keyword>
<evidence type="ECO:0000256" key="4">
    <source>
        <dbReference type="ARBA" id="ARBA00022968"/>
    </source>
</evidence>
<dbReference type="GO" id="GO:0005794">
    <property type="term" value="C:Golgi apparatus"/>
    <property type="evidence" value="ECO:0007669"/>
    <property type="project" value="TreeGrafter"/>
</dbReference>
<evidence type="ECO:0000256" key="2">
    <source>
        <dbReference type="ARBA" id="ARBA00007727"/>
    </source>
</evidence>
<dbReference type="GO" id="GO:0016020">
    <property type="term" value="C:membrane"/>
    <property type="evidence" value="ECO:0007669"/>
    <property type="project" value="UniProtKB-SubCell"/>
</dbReference>
<feature type="domain" description="Trichome birefringence-like C-terminal" evidence="8">
    <location>
        <begin position="124"/>
        <end position="161"/>
    </location>
</feature>
<sequence length="162" mass="18536">MIVHSNKRDQRCLNIVGRLTPVLLLSSIAATTIFSFYLIFPNPFPGIPKHDLQVQHKSLSIQTHQDHTILNCDLFSGTWIRDLEGSRYTNSSCATLPESKNCFKHGRMDKGFLNWRWKPESCDLPRFDPKNFLEMVRGNKMAFIGDSVAKNHMDSLLCLLSL</sequence>
<organism evidence="10 11">
    <name type="scientific">Dipteronia sinensis</name>
    <dbReference type="NCBI Taxonomy" id="43782"/>
    <lineage>
        <taxon>Eukaryota</taxon>
        <taxon>Viridiplantae</taxon>
        <taxon>Streptophyta</taxon>
        <taxon>Embryophyta</taxon>
        <taxon>Tracheophyta</taxon>
        <taxon>Spermatophyta</taxon>
        <taxon>Magnoliopsida</taxon>
        <taxon>eudicotyledons</taxon>
        <taxon>Gunneridae</taxon>
        <taxon>Pentapetalae</taxon>
        <taxon>rosids</taxon>
        <taxon>malvids</taxon>
        <taxon>Sapindales</taxon>
        <taxon>Sapindaceae</taxon>
        <taxon>Hippocastanoideae</taxon>
        <taxon>Acereae</taxon>
        <taxon>Dipteronia</taxon>
    </lineage>
</organism>
<evidence type="ECO:0000256" key="5">
    <source>
        <dbReference type="ARBA" id="ARBA00022989"/>
    </source>
</evidence>
<comment type="subcellular location">
    <subcellularLocation>
        <location evidence="1">Membrane</location>
        <topology evidence="1">Single-pass membrane protein</topology>
    </subcellularLocation>
</comment>